<keyword evidence="2" id="KW-1185">Reference proteome</keyword>
<dbReference type="STRING" id="1436961.SAMN05421739_10220"/>
<protein>
    <submittedName>
        <fullName evidence="1">Uncharacterized protein</fullName>
    </submittedName>
</protein>
<gene>
    <name evidence="1" type="ORF">SAMN05421739_10220</name>
</gene>
<name>A0A1I2QHY7_9BACT</name>
<dbReference type="Proteomes" id="UP000198724">
    <property type="component" value="Unassembled WGS sequence"/>
</dbReference>
<dbReference type="AlphaFoldDB" id="A0A1I2QHY7"/>
<dbReference type="EMBL" id="FOOT01000002">
    <property type="protein sequence ID" value="SFG28022.1"/>
    <property type="molecule type" value="Genomic_DNA"/>
</dbReference>
<reference evidence="2" key="1">
    <citation type="submission" date="2016-10" db="EMBL/GenBank/DDBJ databases">
        <authorList>
            <person name="Varghese N."/>
            <person name="Submissions S."/>
        </authorList>
    </citation>
    <scope>NUCLEOTIDE SEQUENCE [LARGE SCALE GENOMIC DNA]</scope>
    <source>
        <strain evidence="2">LP51</strain>
    </source>
</reference>
<evidence type="ECO:0000313" key="1">
    <source>
        <dbReference type="EMBL" id="SFG28022.1"/>
    </source>
</evidence>
<proteinExistence type="predicted"/>
<dbReference type="RefSeq" id="WP_092099512.1">
    <property type="nucleotide sequence ID" value="NZ_FOOT01000002.1"/>
</dbReference>
<accession>A0A1I2QHY7</accession>
<dbReference type="OrthoDB" id="825894at2"/>
<organism evidence="1 2">
    <name type="scientific">Pontibacter chinhatensis</name>
    <dbReference type="NCBI Taxonomy" id="1436961"/>
    <lineage>
        <taxon>Bacteria</taxon>
        <taxon>Pseudomonadati</taxon>
        <taxon>Bacteroidota</taxon>
        <taxon>Cytophagia</taxon>
        <taxon>Cytophagales</taxon>
        <taxon>Hymenobacteraceae</taxon>
        <taxon>Pontibacter</taxon>
    </lineage>
</organism>
<sequence>MHLRARVEKDLEELLAQTELTAPVQTWPGADYRYRVIVGADKLPVVFQKLAESIDYDNFKNMIHASPTQQGKYYAYSPVWEIMYQQQQEPEEE</sequence>
<evidence type="ECO:0000313" key="2">
    <source>
        <dbReference type="Proteomes" id="UP000198724"/>
    </source>
</evidence>